<feature type="domain" description="Gfo/Idh/MocA-like oxidoreductase N-terminal" evidence="1">
    <location>
        <begin position="4"/>
        <end position="132"/>
    </location>
</feature>
<keyword evidence="4" id="KW-1185">Reference proteome</keyword>
<dbReference type="AlphaFoldDB" id="A0A1S1HQF4"/>
<dbReference type="Gene3D" id="3.30.360.10">
    <property type="entry name" value="Dihydrodipicolinate Reductase, domain 2"/>
    <property type="match status" value="1"/>
</dbReference>
<evidence type="ECO:0000259" key="1">
    <source>
        <dbReference type="Pfam" id="PF01408"/>
    </source>
</evidence>
<evidence type="ECO:0000259" key="2">
    <source>
        <dbReference type="Pfam" id="PF22725"/>
    </source>
</evidence>
<gene>
    <name evidence="3" type="ORF">A3Q29_17315</name>
</gene>
<proteinExistence type="predicted"/>
<dbReference type="InterPro" id="IPR036291">
    <property type="entry name" value="NAD(P)-bd_dom_sf"/>
</dbReference>
<comment type="caution">
    <text evidence="3">The sequence shown here is derived from an EMBL/GenBank/DDBJ whole genome shotgun (WGS) entry which is preliminary data.</text>
</comment>
<dbReference type="InterPro" id="IPR055170">
    <property type="entry name" value="GFO_IDH_MocA-like_dom"/>
</dbReference>
<dbReference type="Proteomes" id="UP000179588">
    <property type="component" value="Unassembled WGS sequence"/>
</dbReference>
<dbReference type="EMBL" id="LVIE01000113">
    <property type="protein sequence ID" value="OHT24544.1"/>
    <property type="molecule type" value="Genomic_DNA"/>
</dbReference>
<reference evidence="3 4" key="1">
    <citation type="submission" date="2016-03" db="EMBL/GenBank/DDBJ databases">
        <title>Genome sequence of Providencia stuartii strain, isolated from the salivary glands of larval Lucilia sericata.</title>
        <authorList>
            <person name="Yuan Y."/>
            <person name="Zhang Y."/>
            <person name="Fu S."/>
            <person name="Crippen T.L."/>
            <person name="Visi D."/>
            <person name="Benbow M.E."/>
            <person name="Allen M."/>
            <person name="Tomberlin J.K."/>
            <person name="Sze S.-H."/>
            <person name="Tarone A.M."/>
        </authorList>
    </citation>
    <scope>NUCLEOTIDE SEQUENCE [LARGE SCALE GENOMIC DNA]</scope>
    <source>
        <strain evidence="3 4">Crippen</strain>
    </source>
</reference>
<name>A0A1S1HQF4_PROST</name>
<dbReference type="Pfam" id="PF22725">
    <property type="entry name" value="GFO_IDH_MocA_C3"/>
    <property type="match status" value="1"/>
</dbReference>
<dbReference type="RefSeq" id="WP_070927187.1">
    <property type="nucleotide sequence ID" value="NZ_VAUE01000004.1"/>
</dbReference>
<dbReference type="InterPro" id="IPR051317">
    <property type="entry name" value="Gfo/Idh/MocA_oxidoreduct"/>
</dbReference>
<dbReference type="Gene3D" id="3.40.50.720">
    <property type="entry name" value="NAD(P)-binding Rossmann-like Domain"/>
    <property type="match status" value="1"/>
</dbReference>
<evidence type="ECO:0000313" key="4">
    <source>
        <dbReference type="Proteomes" id="UP000179588"/>
    </source>
</evidence>
<accession>A0A1S1HQF4</accession>
<evidence type="ECO:0000313" key="3">
    <source>
        <dbReference type="EMBL" id="OHT24544.1"/>
    </source>
</evidence>
<dbReference type="GO" id="GO:0000166">
    <property type="term" value="F:nucleotide binding"/>
    <property type="evidence" value="ECO:0007669"/>
    <property type="project" value="InterPro"/>
</dbReference>
<dbReference type="Pfam" id="PF01408">
    <property type="entry name" value="GFO_IDH_MocA"/>
    <property type="match status" value="1"/>
</dbReference>
<dbReference type="PANTHER" id="PTHR43708">
    <property type="entry name" value="CONSERVED EXPRESSED OXIDOREDUCTASE (EUROFUNG)"/>
    <property type="match status" value="1"/>
</dbReference>
<dbReference type="OrthoDB" id="9801953at2"/>
<protein>
    <submittedName>
        <fullName evidence="3">Oxidoreductase</fullName>
    </submittedName>
</protein>
<dbReference type="SUPFAM" id="SSF55347">
    <property type="entry name" value="Glyceraldehyde-3-phosphate dehydrogenase-like, C-terminal domain"/>
    <property type="match status" value="1"/>
</dbReference>
<feature type="domain" description="GFO/IDH/MocA-like oxidoreductase" evidence="2">
    <location>
        <begin position="141"/>
        <end position="272"/>
    </location>
</feature>
<dbReference type="PANTHER" id="PTHR43708:SF3">
    <property type="entry name" value="OXIDOREDUCTASE"/>
    <property type="match status" value="1"/>
</dbReference>
<dbReference type="InterPro" id="IPR000683">
    <property type="entry name" value="Gfo/Idh/MocA-like_OxRdtase_N"/>
</dbReference>
<organism evidence="3 4">
    <name type="scientific">Providencia stuartii</name>
    <dbReference type="NCBI Taxonomy" id="588"/>
    <lineage>
        <taxon>Bacteria</taxon>
        <taxon>Pseudomonadati</taxon>
        <taxon>Pseudomonadota</taxon>
        <taxon>Gammaproteobacteria</taxon>
        <taxon>Enterobacterales</taxon>
        <taxon>Morganellaceae</taxon>
        <taxon>Providencia</taxon>
    </lineage>
</organism>
<dbReference type="SUPFAM" id="SSF51735">
    <property type="entry name" value="NAD(P)-binding Rossmann-fold domains"/>
    <property type="match status" value="1"/>
</dbReference>
<sequence length="386" mass="42798">MRLKLGMVGGGEGAFIGAVHRLAARMDDEYELVAGAFSSDPLNCQRTGQQLHVSPDRCYADYQQMALAEAQRTDGIDVVAIVTPNYLHAPVATAFLNAGIDVICDKPLCTSYKEGLQLAQTVRASGRQLFLTHNYSAYPLVREARSRILAGELGEIRYIEVEYLQQWLATQLEATGNKQASWRADPQKAGAGCIGDIGTHAWQLAQFVTDMIPSAIRAELSSLISGRQLDDDVHVQMRYHNGAKGRLWASQVACGEENGLRLRIYGSLGSLEFLQENPNQLRMKPFDKPAYYITRASLSQYAENRQLARVPPGHPEGYLEGFAQIYREAAKCLREGAQAAPLLPRIDTGLLGMAFIDAAKRSSSNDSQWIDLNEYIRDVSHYRMID</sequence>